<proteinExistence type="predicted"/>
<gene>
    <name evidence="3" type="ORF">ABEB36_004985</name>
</gene>
<dbReference type="Gene3D" id="1.10.287.110">
    <property type="entry name" value="DnaJ domain"/>
    <property type="match status" value="1"/>
</dbReference>
<sequence>MNQNFSGLLFRHAYSNGDKLLYYSSNFRNHYETLNVTRNCTSKQIKESFITLSKKHHPDLNKNPSAHVQFLNIQEAYKVLSKPESRAQYDIDLSISRNIPRYTSTWYPTSNKRPTGPLYPNDCYYGIKGLKKQANGTVAMFIVGIALVAFVIQVTIIRYTFAKQHLILKARSAEAQYALDQLKEKSNNTSLEEIQRQQFSRPE</sequence>
<dbReference type="Pfam" id="PF00226">
    <property type="entry name" value="DnaJ"/>
    <property type="match status" value="1"/>
</dbReference>
<dbReference type="InterPro" id="IPR052763">
    <property type="entry name" value="DnaJ_C4"/>
</dbReference>
<reference evidence="3 4" key="1">
    <citation type="submission" date="2024-05" db="EMBL/GenBank/DDBJ databases">
        <title>Genetic variation in Jamaican populations of the coffee berry borer (Hypothenemus hampei).</title>
        <authorList>
            <person name="Errbii M."/>
            <person name="Myrie A."/>
        </authorList>
    </citation>
    <scope>NUCLEOTIDE SEQUENCE [LARGE SCALE GENOMIC DNA]</scope>
    <source>
        <strain evidence="3">JA-Hopewell-2020-01-JO</strain>
        <tissue evidence="3">Whole body</tissue>
    </source>
</reference>
<organism evidence="3 4">
    <name type="scientific">Hypothenemus hampei</name>
    <name type="common">Coffee berry borer</name>
    <dbReference type="NCBI Taxonomy" id="57062"/>
    <lineage>
        <taxon>Eukaryota</taxon>
        <taxon>Metazoa</taxon>
        <taxon>Ecdysozoa</taxon>
        <taxon>Arthropoda</taxon>
        <taxon>Hexapoda</taxon>
        <taxon>Insecta</taxon>
        <taxon>Pterygota</taxon>
        <taxon>Neoptera</taxon>
        <taxon>Endopterygota</taxon>
        <taxon>Coleoptera</taxon>
        <taxon>Polyphaga</taxon>
        <taxon>Cucujiformia</taxon>
        <taxon>Curculionidae</taxon>
        <taxon>Scolytinae</taxon>
        <taxon>Hypothenemus</taxon>
    </lineage>
</organism>
<dbReference type="PANTHER" id="PTHR44825:SF1">
    <property type="entry name" value="DNAJ HOMOLOG SUBFAMILY C MEMBER 4"/>
    <property type="match status" value="1"/>
</dbReference>
<keyword evidence="1" id="KW-0472">Membrane</keyword>
<dbReference type="InterPro" id="IPR036869">
    <property type="entry name" value="J_dom_sf"/>
</dbReference>
<evidence type="ECO:0000313" key="4">
    <source>
        <dbReference type="Proteomes" id="UP001566132"/>
    </source>
</evidence>
<dbReference type="SUPFAM" id="SSF46565">
    <property type="entry name" value="Chaperone J-domain"/>
    <property type="match status" value="1"/>
</dbReference>
<evidence type="ECO:0000256" key="1">
    <source>
        <dbReference type="SAM" id="Phobius"/>
    </source>
</evidence>
<feature type="transmembrane region" description="Helical" evidence="1">
    <location>
        <begin position="138"/>
        <end position="161"/>
    </location>
</feature>
<dbReference type="PROSITE" id="PS50076">
    <property type="entry name" value="DNAJ_2"/>
    <property type="match status" value="1"/>
</dbReference>
<feature type="domain" description="J" evidence="2">
    <location>
        <begin position="29"/>
        <end position="93"/>
    </location>
</feature>
<keyword evidence="1" id="KW-0812">Transmembrane</keyword>
<keyword evidence="1" id="KW-1133">Transmembrane helix</keyword>
<evidence type="ECO:0000259" key="2">
    <source>
        <dbReference type="PROSITE" id="PS50076"/>
    </source>
</evidence>
<dbReference type="EMBL" id="JBDJPC010000004">
    <property type="protein sequence ID" value="KAL1505413.1"/>
    <property type="molecule type" value="Genomic_DNA"/>
</dbReference>
<comment type="caution">
    <text evidence="3">The sequence shown here is derived from an EMBL/GenBank/DDBJ whole genome shotgun (WGS) entry which is preliminary data.</text>
</comment>
<dbReference type="PANTHER" id="PTHR44825">
    <property type="match status" value="1"/>
</dbReference>
<dbReference type="Proteomes" id="UP001566132">
    <property type="component" value="Unassembled WGS sequence"/>
</dbReference>
<keyword evidence="4" id="KW-1185">Reference proteome</keyword>
<protein>
    <recommendedName>
        <fullName evidence="2">J domain-containing protein</fullName>
    </recommendedName>
</protein>
<name>A0ABD1EWN1_HYPHA</name>
<dbReference type="AlphaFoldDB" id="A0ABD1EWN1"/>
<accession>A0ABD1EWN1</accession>
<evidence type="ECO:0000313" key="3">
    <source>
        <dbReference type="EMBL" id="KAL1505413.1"/>
    </source>
</evidence>
<dbReference type="CDD" id="cd06257">
    <property type="entry name" value="DnaJ"/>
    <property type="match status" value="1"/>
</dbReference>
<dbReference type="SMART" id="SM00271">
    <property type="entry name" value="DnaJ"/>
    <property type="match status" value="1"/>
</dbReference>
<dbReference type="InterPro" id="IPR001623">
    <property type="entry name" value="DnaJ_domain"/>
</dbReference>
<dbReference type="PRINTS" id="PR00625">
    <property type="entry name" value="JDOMAIN"/>
</dbReference>